<evidence type="ECO:0000313" key="2">
    <source>
        <dbReference type="Proteomes" id="UP000254554"/>
    </source>
</evidence>
<evidence type="ECO:0000313" key="1">
    <source>
        <dbReference type="EMBL" id="STO20815.1"/>
    </source>
</evidence>
<proteinExistence type="predicted"/>
<sequence>MIKNRSLYGNFDQKWILNKKHQDTKIKGINCKAKREAHTSKRARVNDKIGMSVVALQITQKSFWQDEKKLYESVLPEYKNLKEQFTQSITKLLQSDNKAYRKDFDIVVKNIIKL</sequence>
<accession>A0A377G7M2</accession>
<dbReference type="EMBL" id="UGGT01000001">
    <property type="protein sequence ID" value="STO20815.1"/>
    <property type="molecule type" value="Genomic_DNA"/>
</dbReference>
<keyword evidence="2" id="KW-1185">Reference proteome</keyword>
<dbReference type="Proteomes" id="UP000254554">
    <property type="component" value="Unassembled WGS sequence"/>
</dbReference>
<name>A0A377G7M2_9GAMM</name>
<reference evidence="1 2" key="1">
    <citation type="submission" date="2018-06" db="EMBL/GenBank/DDBJ databases">
        <authorList>
            <consortium name="Pathogen Informatics"/>
            <person name="Doyle S."/>
        </authorList>
    </citation>
    <scope>NUCLEOTIDE SEQUENCE [LARGE SCALE GENOMIC DNA]</scope>
    <source>
        <strain evidence="1 2">NCTC11370</strain>
    </source>
</reference>
<protein>
    <submittedName>
        <fullName evidence="1">Uncharacterized protein</fullName>
    </submittedName>
</protein>
<dbReference type="GeneID" id="93292509"/>
<organism evidence="1 2">
    <name type="scientific">Fluoribacter dumoffii</name>
    <dbReference type="NCBI Taxonomy" id="463"/>
    <lineage>
        <taxon>Bacteria</taxon>
        <taxon>Pseudomonadati</taxon>
        <taxon>Pseudomonadota</taxon>
        <taxon>Gammaproteobacteria</taxon>
        <taxon>Legionellales</taxon>
        <taxon>Legionellaceae</taxon>
        <taxon>Fluoribacter</taxon>
    </lineage>
</organism>
<dbReference type="AlphaFoldDB" id="A0A377G7M2"/>
<dbReference type="STRING" id="1094715.GCA_000236165_01547"/>
<dbReference type="RefSeq" id="WP_010653112.1">
    <property type="nucleotide sequence ID" value="NZ_JAPHOO010000001.1"/>
</dbReference>
<gene>
    <name evidence="1" type="ORF">NCTC11370_00874</name>
</gene>